<feature type="compositionally biased region" description="Polar residues" evidence="1">
    <location>
        <begin position="1010"/>
        <end position="1019"/>
    </location>
</feature>
<dbReference type="OMA" id="FEECIDE"/>
<feature type="region of interest" description="Disordered" evidence="1">
    <location>
        <begin position="1397"/>
        <end position="1758"/>
    </location>
</feature>
<feature type="compositionally biased region" description="Polar residues" evidence="1">
    <location>
        <begin position="795"/>
        <end position="809"/>
    </location>
</feature>
<dbReference type="PROSITE" id="PS50835">
    <property type="entry name" value="IG_LIKE"/>
    <property type="match status" value="1"/>
</dbReference>
<feature type="domain" description="Ig-like" evidence="4">
    <location>
        <begin position="120"/>
        <end position="198"/>
    </location>
</feature>
<dbReference type="PANTHER" id="PTHR21063">
    <property type="entry name" value="LFA-3"/>
    <property type="match status" value="1"/>
</dbReference>
<reference evidence="5" key="3">
    <citation type="submission" date="2025-09" db="UniProtKB">
        <authorList>
            <consortium name="Ensembl"/>
        </authorList>
    </citation>
    <scope>IDENTIFICATION</scope>
</reference>
<feature type="compositionally biased region" description="Polar residues" evidence="1">
    <location>
        <begin position="366"/>
        <end position="380"/>
    </location>
</feature>
<feature type="compositionally biased region" description="Basic and acidic residues" evidence="1">
    <location>
        <begin position="991"/>
        <end position="1003"/>
    </location>
</feature>
<feature type="compositionally biased region" description="Polar residues" evidence="1">
    <location>
        <begin position="546"/>
        <end position="555"/>
    </location>
</feature>
<dbReference type="InterPro" id="IPR007110">
    <property type="entry name" value="Ig-like_dom"/>
</dbReference>
<feature type="compositionally biased region" description="Polar residues" evidence="1">
    <location>
        <begin position="914"/>
        <end position="933"/>
    </location>
</feature>
<dbReference type="InterPro" id="IPR036179">
    <property type="entry name" value="Ig-like_dom_sf"/>
</dbReference>
<feature type="compositionally biased region" description="Basic and acidic residues" evidence="1">
    <location>
        <begin position="1599"/>
        <end position="1608"/>
    </location>
</feature>
<feature type="compositionally biased region" description="Pro residues" evidence="1">
    <location>
        <begin position="402"/>
        <end position="416"/>
    </location>
</feature>
<reference evidence="5" key="2">
    <citation type="submission" date="2025-08" db="UniProtKB">
        <authorList>
            <consortium name="Ensembl"/>
        </authorList>
    </citation>
    <scope>IDENTIFICATION</scope>
</reference>
<feature type="compositionally biased region" description="Polar residues" evidence="1">
    <location>
        <begin position="1490"/>
        <end position="1499"/>
    </location>
</feature>
<feature type="compositionally biased region" description="Basic and acidic residues" evidence="1">
    <location>
        <begin position="678"/>
        <end position="696"/>
    </location>
</feature>
<feature type="compositionally biased region" description="Low complexity" evidence="1">
    <location>
        <begin position="1524"/>
        <end position="1533"/>
    </location>
</feature>
<feature type="compositionally biased region" description="Basic and acidic residues" evidence="1">
    <location>
        <begin position="1052"/>
        <end position="1077"/>
    </location>
</feature>
<feature type="compositionally biased region" description="Basic and acidic residues" evidence="1">
    <location>
        <begin position="562"/>
        <end position="574"/>
    </location>
</feature>
<feature type="chain" id="PRO_5025652992" description="Ig-like domain-containing protein" evidence="3">
    <location>
        <begin position="20"/>
        <end position="1758"/>
    </location>
</feature>
<evidence type="ECO:0000313" key="5">
    <source>
        <dbReference type="Ensembl" id="ENSSFAP00005056474.1"/>
    </source>
</evidence>
<organism evidence="5 6">
    <name type="scientific">Salarias fasciatus</name>
    <name type="common">Jewelled blenny</name>
    <name type="synonym">Blennius fasciatus</name>
    <dbReference type="NCBI Taxonomy" id="181472"/>
    <lineage>
        <taxon>Eukaryota</taxon>
        <taxon>Metazoa</taxon>
        <taxon>Chordata</taxon>
        <taxon>Craniata</taxon>
        <taxon>Vertebrata</taxon>
        <taxon>Euteleostomi</taxon>
        <taxon>Actinopterygii</taxon>
        <taxon>Neopterygii</taxon>
        <taxon>Teleostei</taxon>
        <taxon>Neoteleostei</taxon>
        <taxon>Acanthomorphata</taxon>
        <taxon>Ovalentaria</taxon>
        <taxon>Blenniimorphae</taxon>
        <taxon>Blenniiformes</taxon>
        <taxon>Blennioidei</taxon>
        <taxon>Blenniidae</taxon>
        <taxon>Salariinae</taxon>
        <taxon>Salarias</taxon>
    </lineage>
</organism>
<dbReference type="InterPro" id="IPR003599">
    <property type="entry name" value="Ig_sub"/>
</dbReference>
<feature type="compositionally biased region" description="Polar residues" evidence="1">
    <location>
        <begin position="1455"/>
        <end position="1464"/>
    </location>
</feature>
<feature type="region of interest" description="Disordered" evidence="1">
    <location>
        <begin position="320"/>
        <end position="1379"/>
    </location>
</feature>
<feature type="region of interest" description="Disordered" evidence="1">
    <location>
        <begin position="166"/>
        <end position="190"/>
    </location>
</feature>
<dbReference type="Gene3D" id="2.60.40.10">
    <property type="entry name" value="Immunoglobulins"/>
    <property type="match status" value="2"/>
</dbReference>
<protein>
    <recommendedName>
        <fullName evidence="4">Ig-like domain-containing protein</fullName>
    </recommendedName>
</protein>
<dbReference type="SMART" id="SM00409">
    <property type="entry name" value="IG"/>
    <property type="match status" value="2"/>
</dbReference>
<evidence type="ECO:0000256" key="2">
    <source>
        <dbReference type="SAM" id="Phobius"/>
    </source>
</evidence>
<dbReference type="SUPFAM" id="SSF48726">
    <property type="entry name" value="Immunoglobulin"/>
    <property type="match status" value="2"/>
</dbReference>
<feature type="compositionally biased region" description="Polar residues" evidence="1">
    <location>
        <begin position="495"/>
        <end position="504"/>
    </location>
</feature>
<keyword evidence="3" id="KW-0732">Signal</keyword>
<reference evidence="5" key="1">
    <citation type="submission" date="2019-06" db="EMBL/GenBank/DDBJ databases">
        <authorList>
            <consortium name="Wellcome Sanger Institute Data Sharing"/>
        </authorList>
    </citation>
    <scope>NUCLEOTIDE SEQUENCE [LARGE SCALE GENOMIC DNA]</scope>
</reference>
<dbReference type="Ensembl" id="ENSSFAT00005058190.1">
    <property type="protein sequence ID" value="ENSSFAP00005056474.1"/>
    <property type="gene ID" value="ENSSFAG00005026692.1"/>
</dbReference>
<keyword evidence="2" id="KW-0812">Transmembrane</keyword>
<dbReference type="Proteomes" id="UP000472267">
    <property type="component" value="Chromosome 16"/>
</dbReference>
<dbReference type="InParanoid" id="A0A672JTI3"/>
<feature type="compositionally biased region" description="Basic and acidic residues" evidence="1">
    <location>
        <begin position="1540"/>
        <end position="1565"/>
    </location>
</feature>
<evidence type="ECO:0000259" key="4">
    <source>
        <dbReference type="PROSITE" id="PS50835"/>
    </source>
</evidence>
<feature type="compositionally biased region" description="Basic and acidic residues" evidence="1">
    <location>
        <begin position="1471"/>
        <end position="1483"/>
    </location>
</feature>
<feature type="compositionally biased region" description="Low complexity" evidence="1">
    <location>
        <begin position="1655"/>
        <end position="1664"/>
    </location>
</feature>
<feature type="signal peptide" evidence="3">
    <location>
        <begin position="1"/>
        <end position="19"/>
    </location>
</feature>
<evidence type="ECO:0000313" key="6">
    <source>
        <dbReference type="Proteomes" id="UP000472267"/>
    </source>
</evidence>
<feature type="compositionally biased region" description="Basic and acidic residues" evidence="1">
    <location>
        <begin position="751"/>
        <end position="760"/>
    </location>
</feature>
<feature type="compositionally biased region" description="Basic and acidic residues" evidence="1">
    <location>
        <begin position="322"/>
        <end position="331"/>
    </location>
</feature>
<feature type="compositionally biased region" description="Polar residues" evidence="1">
    <location>
        <begin position="1566"/>
        <end position="1583"/>
    </location>
</feature>
<feature type="compositionally biased region" description="Polar residues" evidence="1">
    <location>
        <begin position="975"/>
        <end position="984"/>
    </location>
</feature>
<feature type="compositionally biased region" description="Polar residues" evidence="1">
    <location>
        <begin position="581"/>
        <end position="590"/>
    </location>
</feature>
<feature type="compositionally biased region" description="Basic and acidic residues" evidence="1">
    <location>
        <begin position="1107"/>
        <end position="1125"/>
    </location>
</feature>
<feature type="region of interest" description="Disordered" evidence="1">
    <location>
        <begin position="238"/>
        <end position="277"/>
    </location>
</feature>
<feature type="compositionally biased region" description="Basic and acidic residues" evidence="1">
    <location>
        <begin position="1231"/>
        <end position="1240"/>
    </location>
</feature>
<feature type="compositionally biased region" description="Basic and acidic residues" evidence="1">
    <location>
        <begin position="623"/>
        <end position="658"/>
    </location>
</feature>
<feature type="transmembrane region" description="Helical" evidence="2">
    <location>
        <begin position="208"/>
        <end position="231"/>
    </location>
</feature>
<feature type="compositionally biased region" description="Polar residues" evidence="1">
    <location>
        <begin position="1689"/>
        <end position="1711"/>
    </location>
</feature>
<evidence type="ECO:0000256" key="1">
    <source>
        <dbReference type="SAM" id="MobiDB-lite"/>
    </source>
</evidence>
<feature type="compositionally biased region" description="Polar residues" evidence="1">
    <location>
        <begin position="1275"/>
        <end position="1289"/>
    </location>
</feature>
<feature type="compositionally biased region" description="Low complexity" evidence="1">
    <location>
        <begin position="1138"/>
        <end position="1147"/>
    </location>
</feature>
<feature type="compositionally biased region" description="Basic and acidic residues" evidence="1">
    <location>
        <begin position="1258"/>
        <end position="1274"/>
    </location>
</feature>
<feature type="compositionally biased region" description="Polar residues" evidence="1">
    <location>
        <begin position="1403"/>
        <end position="1413"/>
    </location>
</feature>
<proteinExistence type="predicted"/>
<feature type="compositionally biased region" description="Basic and acidic residues" evidence="1">
    <location>
        <begin position="349"/>
        <end position="365"/>
    </location>
</feature>
<feature type="compositionally biased region" description="Pro residues" evidence="1">
    <location>
        <begin position="1724"/>
        <end position="1734"/>
    </location>
</feature>
<dbReference type="InterPro" id="IPR013783">
    <property type="entry name" value="Ig-like_fold"/>
</dbReference>
<feature type="compositionally biased region" description="Pro residues" evidence="1">
    <location>
        <begin position="831"/>
        <end position="846"/>
    </location>
</feature>
<name>A0A672JTI3_SALFA</name>
<feature type="compositionally biased region" description="Pro residues" evidence="1">
    <location>
        <begin position="1311"/>
        <end position="1328"/>
    </location>
</feature>
<keyword evidence="2" id="KW-1133">Transmembrane helix</keyword>
<accession>A0A672JTI3</accession>
<feature type="compositionally biased region" description="Basic and acidic residues" evidence="1">
    <location>
        <begin position="778"/>
        <end position="794"/>
    </location>
</feature>
<keyword evidence="2" id="KW-0472">Membrane</keyword>
<gene>
    <name evidence="5" type="primary">LOC115403024</name>
</gene>
<dbReference type="PANTHER" id="PTHR21063:SF4">
    <property type="entry name" value="CD48 ANTIGEN-RELATED"/>
    <property type="match status" value="1"/>
</dbReference>
<feature type="compositionally biased region" description="Basic and acidic residues" evidence="1">
    <location>
        <begin position="1626"/>
        <end position="1654"/>
    </location>
</feature>
<sequence length="1758" mass="187549">MVHGHFLAVFVSLLHLAAAENVKYALLGQTVILDPEIKASGANNILWKHSGNKVVEFNGNEQLEYEPFKDRITLDWHTAELEITDLRYEDSGDYELEMFMNKEFIPFTFKLKVIGKVSRPSISCEIEDTSSDKSGNRASLKCSAESSRSESLMKFEWSWRGSMQPGPNLTIPLGDENDEEEYSCTVSSPMSRETTTFSARSCYSETNLTGIIVGCVIAVIAVPLVVLLLFLKRRRCKPEQNRSDPEQNPLMNTQPTSQSPPQPAGFAEENEDTESVDVKKTTQNFQQMMDEHENSTPAKSPGLAKPLSPLKLNFSVTSQEGGIDKQNKENNLDQVSGELPQNPAGESSLEEKNQPDEENRSDPEQRTLNGGLSTSPSPLQSPDCAQEDDGTEPDKGINSPSGKPPHTPTPPSPPAPDSSNTPDEGGIDKHKEDNNSDQITGKLPQDTAGESSLEEGKQQTEVLQGSKPEISHIGIDIPNGADTAAANLAEKDNTVSDSQSTSDNEASDTKEEPAGQQEDQVPVNPTPGDAKDSEMSLAADGVGDSPTETQTSGQIENEPDPENSKQEETKNTKDDQEENQQPESQRSSRQGSHDSLKSAGISTDETDKQDKVNSRRSSQSENNSKETGGDEGERQDEQRDADASEHVDSAKSVSDKVIDSPTPATGEPSQNPAGESSLEEKNQSEGGKTSDPEHKSNASTEPGPGKEGAASSNGPEGADEHENSTPAKPPGPGKPLSPLKLNFSVTSQEAGIDKQNKENNLDQVSGELPQNPAGESSLEDKNQSDEENRSDPEQRTLNGGLSTSQSPLQSPDCAQEDDDTEPDKGINSPSGKPPHTPTPPSPPAPDPSNIADEGGIDKHEEDNNSDQITGKPPQNPAGESSLEEGKQQTEILQGSKPEVPHIGIDIPNGADTAAANQAEKNNTVSNSQSTSDNEASDTKEKPAGQQEDQVPVNPTPGDAKDSEMSLAVDGVGDSPTETQTSGQIENEPDPENSKQEETKNTKDDQEENQQPESQRSSRQGSHDSLKSAGISTDETDKQDKVSSRRSSQSENNSKETGGDEGERQDEQRDADASEHVDSANSVSDKVIDSPTPATREPSQNPAGESSLEDKNQSDGGKTSDPEHKSNASTEPGPGKGGAASSSGPEGAEQNRSDPEQNPLLNTQPTSQSPPQPAGFAEENDDTESVDVKKTTQNFQQMMDEHENSTPAKPPGLAKALSPLKFNFSVTSQEGGIDKQNKENNLDQVSGELPQNPAGESSLEEKNPSDEENRSDPEQRTLNGGLSTSPSPLQSPDCAQEDDDTEPDKGINSPSGKPPHTPTPLSPPAPDPSNTPDEGGIDKHKEDNNLDQITGKPPQHTTGESSLEEGKHQTEVLQGSKPEIPHIGIDIPIVADTAAANQAEKDNIVSNSQSTSDNEASDTKEEPAGQQEDQVPVNPTPGDAKDSEMSLAADGVGDSPTETQTSGQIENEPDPENSKQEENKNTKDDQEENQQPESQRSSRQGSHDSLKSAGISTDETDKQDKVSSRRSSQSENNSDATGGDEGEKQNEQRDADASEHVDSANSDKESNSPTPATGEPSPNTSGESSSEDKNQSNVTSQEGGIDKQNKENNLDQVSGELPQNPAGESSLEEKNPSDEENKGDPDKGKINNKESDPGKEGAASSSGAEGAEKKRSDGEQNLSVTSPALRLLQGNLTDINTKTTSSQEQDPGSSSGPEGADEEIYATPPRSPEPSPPPATDCSNTPDKPKKGNEVSAEITKKH</sequence>
<evidence type="ECO:0000256" key="3">
    <source>
        <dbReference type="SAM" id="SignalP"/>
    </source>
</evidence>
<keyword evidence="6" id="KW-1185">Reference proteome</keyword>